<dbReference type="RefSeq" id="WP_154076203.1">
    <property type="nucleotide sequence ID" value="NZ_CP045929.1"/>
</dbReference>
<dbReference type="GO" id="GO:0010133">
    <property type="term" value="P:L-proline catabolic process to L-glutamate"/>
    <property type="evidence" value="ECO:0007669"/>
    <property type="project" value="UniProtKB-UniPathway"/>
</dbReference>
<dbReference type="PANTHER" id="PTHR13914:SF0">
    <property type="entry name" value="PROLINE DEHYDROGENASE 1, MITOCHONDRIAL"/>
    <property type="match status" value="1"/>
</dbReference>
<evidence type="ECO:0000256" key="6">
    <source>
        <dbReference type="ARBA" id="ARBA00023002"/>
    </source>
</evidence>
<evidence type="ECO:0000256" key="8">
    <source>
        <dbReference type="ARBA" id="ARBA00048779"/>
    </source>
</evidence>
<dbReference type="GO" id="GO:0004657">
    <property type="term" value="F:proline dehydrogenase activity"/>
    <property type="evidence" value="ECO:0007669"/>
    <property type="project" value="UniProtKB-EC"/>
</dbReference>
<evidence type="ECO:0000256" key="9">
    <source>
        <dbReference type="PIRSR" id="PIRSR000196-1"/>
    </source>
</evidence>
<protein>
    <recommendedName>
        <fullName evidence="2">proline dehydrogenase</fullName>
        <ecNumber evidence="2">1.5.5.2</ecNumber>
    </recommendedName>
</protein>
<feature type="domain" description="Proline dehydrogenase" evidence="11">
    <location>
        <begin position="42"/>
        <end position="301"/>
    </location>
</feature>
<feature type="binding site" evidence="10">
    <location>
        <position position="164"/>
    </location>
    <ligand>
        <name>FAD</name>
        <dbReference type="ChEBI" id="CHEBI:57692"/>
    </ligand>
</feature>
<keyword evidence="13" id="KW-1185">Reference proteome</keyword>
<dbReference type="Pfam" id="PF01619">
    <property type="entry name" value="Pro_dh"/>
    <property type="match status" value="1"/>
</dbReference>
<dbReference type="GO" id="GO:0000166">
    <property type="term" value="F:nucleotide binding"/>
    <property type="evidence" value="ECO:0007669"/>
    <property type="project" value="UniProtKB-KW"/>
</dbReference>
<dbReference type="InterPro" id="IPR015659">
    <property type="entry name" value="Proline_oxidase"/>
</dbReference>
<feature type="binding site" evidence="9">
    <location>
        <position position="98"/>
    </location>
    <ligand>
        <name>substrate</name>
    </ligand>
</feature>
<sequence>MLRLPLLAAARSTSMRRLVEGNPLTRSVVNRFVAGVTTQDALEATRNLHEQGLHITLDHLGEDTLDRGQAVTTTRAYREVLSGLDEAGLADRAEVSVKLSAIGHTLSTDGDKIALDNARQICEAASAAGTTVTIDMEDHSATDSTLDIVSNLRVDYPWVGAVVQAYLRRTEGDCRDLATAGSRVRLCKGAYAEPESVAFQDTSEVDRSYVRCLKVLMRGDGYPMVATHDPRMVQVAGELASNAGRTPENFEYQMLFGIRPDAQERLVSEGNRMRVYLPYGDEWYGYFMRRLAERPANLAFFARALLTRG</sequence>
<organism evidence="12 13">
    <name type="scientific">Allosaccharopolyspora coralli</name>
    <dbReference type="NCBI Taxonomy" id="2665642"/>
    <lineage>
        <taxon>Bacteria</taxon>
        <taxon>Bacillati</taxon>
        <taxon>Actinomycetota</taxon>
        <taxon>Actinomycetes</taxon>
        <taxon>Pseudonocardiales</taxon>
        <taxon>Pseudonocardiaceae</taxon>
        <taxon>Allosaccharopolyspora</taxon>
    </lineage>
</organism>
<dbReference type="InterPro" id="IPR002872">
    <property type="entry name" value="Proline_DH_dom"/>
</dbReference>
<reference evidence="13" key="1">
    <citation type="submission" date="2019-11" db="EMBL/GenBank/DDBJ databases">
        <title>The complete genome sequence of Saccharopolyspora sp. E2A.</title>
        <authorList>
            <person name="Zhang G."/>
        </authorList>
    </citation>
    <scope>NUCLEOTIDE SEQUENCE [LARGE SCALE GENOMIC DNA]</scope>
    <source>
        <strain evidence="13">E2A</strain>
    </source>
</reference>
<comment type="cofactor">
    <cofactor evidence="10">
        <name>FAD</name>
        <dbReference type="ChEBI" id="CHEBI:57692"/>
    </cofactor>
    <text evidence="10">Binds 1 FAD per subunit.</text>
</comment>
<evidence type="ECO:0000256" key="1">
    <source>
        <dbReference type="ARBA" id="ARBA00004739"/>
    </source>
</evidence>
<dbReference type="InterPro" id="IPR029041">
    <property type="entry name" value="FAD-linked_oxidoreductase-like"/>
</dbReference>
<evidence type="ECO:0000256" key="10">
    <source>
        <dbReference type="PIRSR" id="PIRSR000196-2"/>
    </source>
</evidence>
<feature type="binding site" evidence="9">
    <location>
        <position position="290"/>
    </location>
    <ligand>
        <name>substrate</name>
    </ligand>
</feature>
<evidence type="ECO:0000256" key="4">
    <source>
        <dbReference type="ARBA" id="ARBA00022741"/>
    </source>
</evidence>
<evidence type="ECO:0000256" key="3">
    <source>
        <dbReference type="ARBA" id="ARBA00022630"/>
    </source>
</evidence>
<dbReference type="Proteomes" id="UP000371041">
    <property type="component" value="Chromosome"/>
</dbReference>
<gene>
    <name evidence="12" type="ORF">GIY23_08840</name>
</gene>
<dbReference type="KEGG" id="sace:GIY23_08840"/>
<name>A0A5Q3QDH3_9PSEU</name>
<proteinExistence type="predicted"/>
<keyword evidence="4 10" id="KW-0547">Nucleotide-binding</keyword>
<dbReference type="EC" id="1.5.5.2" evidence="2"/>
<dbReference type="AlphaFoldDB" id="A0A5Q3QDH3"/>
<evidence type="ECO:0000256" key="7">
    <source>
        <dbReference type="ARBA" id="ARBA00023062"/>
    </source>
</evidence>
<feature type="binding site" evidence="10">
    <location>
        <position position="136"/>
    </location>
    <ligand>
        <name>FAD</name>
        <dbReference type="ChEBI" id="CHEBI:57692"/>
    </ligand>
</feature>
<feature type="binding site" evidence="10">
    <location>
        <begin position="188"/>
        <end position="190"/>
    </location>
    <ligand>
        <name>FAD</name>
        <dbReference type="ChEBI" id="CHEBI:57692"/>
    </ligand>
</feature>
<dbReference type="Gene3D" id="3.20.20.220">
    <property type="match status" value="1"/>
</dbReference>
<keyword evidence="6" id="KW-0560">Oxidoreductase</keyword>
<evidence type="ECO:0000256" key="5">
    <source>
        <dbReference type="ARBA" id="ARBA00022827"/>
    </source>
</evidence>
<accession>A0A5Q3QDH3</accession>
<dbReference type="SUPFAM" id="SSF51730">
    <property type="entry name" value="FAD-linked oxidoreductase"/>
    <property type="match status" value="1"/>
</dbReference>
<dbReference type="PANTHER" id="PTHR13914">
    <property type="entry name" value="PROLINE OXIDASE"/>
    <property type="match status" value="1"/>
</dbReference>
<keyword evidence="7" id="KW-0642">Proline metabolism</keyword>
<feature type="binding site" evidence="10">
    <location>
        <begin position="227"/>
        <end position="228"/>
    </location>
    <ligand>
        <name>FAD</name>
        <dbReference type="ChEBI" id="CHEBI:57692"/>
    </ligand>
</feature>
<comment type="pathway">
    <text evidence="1">Amino-acid degradation; L-proline degradation into L-glutamate; L-glutamate from L-proline: step 1/2.</text>
</comment>
<comment type="catalytic activity">
    <reaction evidence="8">
        <text>L-proline + a quinone = (S)-1-pyrroline-5-carboxylate + a quinol + H(+)</text>
        <dbReference type="Rhea" id="RHEA:23784"/>
        <dbReference type="ChEBI" id="CHEBI:15378"/>
        <dbReference type="ChEBI" id="CHEBI:17388"/>
        <dbReference type="ChEBI" id="CHEBI:24646"/>
        <dbReference type="ChEBI" id="CHEBI:60039"/>
        <dbReference type="ChEBI" id="CHEBI:132124"/>
        <dbReference type="EC" id="1.5.5.2"/>
    </reaction>
</comment>
<evidence type="ECO:0000259" key="11">
    <source>
        <dbReference type="Pfam" id="PF01619"/>
    </source>
</evidence>
<dbReference type="InterPro" id="IPR008219">
    <property type="entry name" value="PRODH_bac_arc"/>
</dbReference>
<keyword evidence="3" id="KW-0285">Flavoprotein</keyword>
<evidence type="ECO:0000313" key="12">
    <source>
        <dbReference type="EMBL" id="QGK69609.1"/>
    </source>
</evidence>
<dbReference type="PIRSF" id="PIRSF000196">
    <property type="entry name" value="Pro_dehydrog"/>
    <property type="match status" value="1"/>
</dbReference>
<dbReference type="EMBL" id="CP045929">
    <property type="protein sequence ID" value="QGK69609.1"/>
    <property type="molecule type" value="Genomic_DNA"/>
</dbReference>
<evidence type="ECO:0000313" key="13">
    <source>
        <dbReference type="Proteomes" id="UP000371041"/>
    </source>
</evidence>
<dbReference type="UniPathway" id="UPA00261">
    <property type="reaction ID" value="UER00373"/>
</dbReference>
<keyword evidence="5 10" id="KW-0274">FAD</keyword>
<feature type="binding site" evidence="9">
    <location>
        <position position="289"/>
    </location>
    <ligand>
        <name>substrate</name>
    </ligand>
</feature>
<evidence type="ECO:0000256" key="2">
    <source>
        <dbReference type="ARBA" id="ARBA00012695"/>
    </source>
</evidence>